<accession>A0AAD7AD83</accession>
<evidence type="ECO:0000313" key="2">
    <source>
        <dbReference type="EMBL" id="KAJ7355542.1"/>
    </source>
</evidence>
<comment type="caution">
    <text evidence="2">The sequence shown here is derived from an EMBL/GenBank/DDBJ whole genome shotgun (WGS) entry which is preliminary data.</text>
</comment>
<protein>
    <submittedName>
        <fullName evidence="2">Uncharacterized protein</fullName>
    </submittedName>
</protein>
<dbReference type="EMBL" id="JARIHO010000009">
    <property type="protein sequence ID" value="KAJ7355542.1"/>
    <property type="molecule type" value="Genomic_DNA"/>
</dbReference>
<keyword evidence="3" id="KW-1185">Reference proteome</keyword>
<reference evidence="2" key="1">
    <citation type="submission" date="2023-03" db="EMBL/GenBank/DDBJ databases">
        <title>Massive genome expansion in bonnet fungi (Mycena s.s.) driven by repeated elements and novel gene families across ecological guilds.</title>
        <authorList>
            <consortium name="Lawrence Berkeley National Laboratory"/>
            <person name="Harder C.B."/>
            <person name="Miyauchi S."/>
            <person name="Viragh M."/>
            <person name="Kuo A."/>
            <person name="Thoen E."/>
            <person name="Andreopoulos B."/>
            <person name="Lu D."/>
            <person name="Skrede I."/>
            <person name="Drula E."/>
            <person name="Henrissat B."/>
            <person name="Morin E."/>
            <person name="Kohler A."/>
            <person name="Barry K."/>
            <person name="LaButti K."/>
            <person name="Morin E."/>
            <person name="Salamov A."/>
            <person name="Lipzen A."/>
            <person name="Mereny Z."/>
            <person name="Hegedus B."/>
            <person name="Baldrian P."/>
            <person name="Stursova M."/>
            <person name="Weitz H."/>
            <person name="Taylor A."/>
            <person name="Grigoriev I.V."/>
            <person name="Nagy L.G."/>
            <person name="Martin F."/>
            <person name="Kauserud H."/>
        </authorList>
    </citation>
    <scope>NUCLEOTIDE SEQUENCE</scope>
    <source>
        <strain evidence="2">CBHHK002</strain>
    </source>
</reference>
<organism evidence="2 3">
    <name type="scientific">Mycena albidolilacea</name>
    <dbReference type="NCBI Taxonomy" id="1033008"/>
    <lineage>
        <taxon>Eukaryota</taxon>
        <taxon>Fungi</taxon>
        <taxon>Dikarya</taxon>
        <taxon>Basidiomycota</taxon>
        <taxon>Agaricomycotina</taxon>
        <taxon>Agaricomycetes</taxon>
        <taxon>Agaricomycetidae</taxon>
        <taxon>Agaricales</taxon>
        <taxon>Marasmiineae</taxon>
        <taxon>Mycenaceae</taxon>
        <taxon>Mycena</taxon>
    </lineage>
</organism>
<sequence length="150" mass="16369">MSLHYSSHPVRKSGNGLASRSEGSLPSTCYLGAEPFAHIAFLLGSLNGWTACLPRIECRRYLEPGIITATAVPLTLICARDDDPLTLNGVLAVLEVMSESLDHVAALADLSGDISERLEQLGRDQALHLEIRNQTRKIRDNIARYKAGMI</sequence>
<gene>
    <name evidence="2" type="ORF">DFH08DRAFT_803536</name>
</gene>
<evidence type="ECO:0000256" key="1">
    <source>
        <dbReference type="SAM" id="MobiDB-lite"/>
    </source>
</evidence>
<dbReference type="AlphaFoldDB" id="A0AAD7AD83"/>
<name>A0AAD7AD83_9AGAR</name>
<proteinExistence type="predicted"/>
<dbReference type="Proteomes" id="UP001218218">
    <property type="component" value="Unassembled WGS sequence"/>
</dbReference>
<evidence type="ECO:0000313" key="3">
    <source>
        <dbReference type="Proteomes" id="UP001218218"/>
    </source>
</evidence>
<feature type="region of interest" description="Disordered" evidence="1">
    <location>
        <begin position="1"/>
        <end position="21"/>
    </location>
</feature>